<organism evidence="1 2">
    <name type="scientific">Liquorilactobacillus mali KCTC 3596 = DSM 20444</name>
    <dbReference type="NCBI Taxonomy" id="1046596"/>
    <lineage>
        <taxon>Bacteria</taxon>
        <taxon>Bacillati</taxon>
        <taxon>Bacillota</taxon>
        <taxon>Bacilli</taxon>
        <taxon>Lactobacillales</taxon>
        <taxon>Lactobacillaceae</taxon>
        <taxon>Liquorilactobacillus</taxon>
    </lineage>
</organism>
<dbReference type="RefSeq" id="WP_010078233.1">
    <property type="nucleotide sequence ID" value="NZ_AYYH01000006.1"/>
</dbReference>
<evidence type="ECO:0000313" key="1">
    <source>
        <dbReference type="EMBL" id="KRN10801.1"/>
    </source>
</evidence>
<proteinExistence type="predicted"/>
<dbReference type="Proteomes" id="UP000050898">
    <property type="component" value="Unassembled WGS sequence"/>
</dbReference>
<protein>
    <submittedName>
        <fullName evidence="1">Uncharacterized protein</fullName>
    </submittedName>
</protein>
<name>A0A0R2E3B3_9LACO</name>
<dbReference type="EMBL" id="AYYH01000006">
    <property type="protein sequence ID" value="KRN10801.1"/>
    <property type="molecule type" value="Genomic_DNA"/>
</dbReference>
<evidence type="ECO:0000313" key="2">
    <source>
        <dbReference type="Proteomes" id="UP000050898"/>
    </source>
</evidence>
<dbReference type="OrthoDB" id="9934356at2"/>
<comment type="caution">
    <text evidence="1">The sequence shown here is derived from an EMBL/GenBank/DDBJ whole genome shotgun (WGS) entry which is preliminary data.</text>
</comment>
<keyword evidence="2" id="KW-1185">Reference proteome</keyword>
<sequence length="176" mass="20687">MSYETVKSFSAKEKELIIRGTYSSSNVTDAYGRRVTDKFEKKYKDLQDFKDSLLGFVDGYFDGTLRFSNSSTFVKRVRMLQQENLIESRKDKYGLVWHYVVRNEKAYNIMVGKEKIKVPTYSIVGNQNVVLRKVKSKIRLESMRKPTVFYEKAEVERIFDLVEDWVGSYGLRIIEN</sequence>
<reference evidence="1 2" key="1">
    <citation type="journal article" date="2015" name="Genome Announc.">
        <title>Expanding the biotechnology potential of lactobacilli through comparative genomics of 213 strains and associated genera.</title>
        <authorList>
            <person name="Sun Z."/>
            <person name="Harris H.M."/>
            <person name="McCann A."/>
            <person name="Guo C."/>
            <person name="Argimon S."/>
            <person name="Zhang W."/>
            <person name="Yang X."/>
            <person name="Jeffery I.B."/>
            <person name="Cooney J.C."/>
            <person name="Kagawa T.F."/>
            <person name="Liu W."/>
            <person name="Song Y."/>
            <person name="Salvetti E."/>
            <person name="Wrobel A."/>
            <person name="Rasinkangas P."/>
            <person name="Parkhill J."/>
            <person name="Rea M.C."/>
            <person name="O'Sullivan O."/>
            <person name="Ritari J."/>
            <person name="Douillard F.P."/>
            <person name="Paul Ross R."/>
            <person name="Yang R."/>
            <person name="Briner A.E."/>
            <person name="Felis G.E."/>
            <person name="de Vos W.M."/>
            <person name="Barrangou R."/>
            <person name="Klaenhammer T.R."/>
            <person name="Caufield P.W."/>
            <person name="Cui Y."/>
            <person name="Zhang H."/>
            <person name="O'Toole P.W."/>
        </authorList>
    </citation>
    <scope>NUCLEOTIDE SEQUENCE [LARGE SCALE GENOMIC DNA]</scope>
    <source>
        <strain evidence="1 2">DSM 20444</strain>
    </source>
</reference>
<dbReference type="PATRIC" id="fig|1046596.6.peg.2144"/>
<accession>A0A0R2E3B3</accession>
<dbReference type="AlphaFoldDB" id="A0A0R2E3B3"/>
<gene>
    <name evidence="1" type="ORF">FD00_GL002043</name>
</gene>